<dbReference type="STRING" id="673521.SAMN05660991_01633"/>
<dbReference type="OrthoDB" id="3432393at2"/>
<dbReference type="EMBL" id="FOEE01000004">
    <property type="protein sequence ID" value="SEO76897.1"/>
    <property type="molecule type" value="Genomic_DNA"/>
</dbReference>
<evidence type="ECO:0000313" key="2">
    <source>
        <dbReference type="EMBL" id="SEO76897.1"/>
    </source>
</evidence>
<sequence length="244" mass="24107">MTAGLVAAAWTRLSSVRSTWWCTAVHLVVAAGFGWLAAAGTPTSSRADVAVEVALTGFGFAQLVLVVLGVLAVSAEFGTGSAVSALVAVPRRTAWLAATTAVVSAWAALLTAVAAVGCAVAARVLVAVPGGVSLTDPAVLRALGLQVAGAVLVTVLGVGLGTLLRATAGGVGLGMALVFVLPPALALAGGRWATVASQGLPALRVGEDPFLAVSTTWAVGLAVTAGWALAAWALGAVLLERRDL</sequence>
<dbReference type="RefSeq" id="WP_091941964.1">
    <property type="nucleotide sequence ID" value="NZ_FOEE01000004.1"/>
</dbReference>
<feature type="transmembrane region" description="Helical" evidence="1">
    <location>
        <begin position="20"/>
        <end position="41"/>
    </location>
</feature>
<evidence type="ECO:0008006" key="4">
    <source>
        <dbReference type="Google" id="ProtNLM"/>
    </source>
</evidence>
<feature type="transmembrane region" description="Helical" evidence="1">
    <location>
        <begin position="142"/>
        <end position="164"/>
    </location>
</feature>
<organism evidence="2 3">
    <name type="scientific">Trujillonella endophytica</name>
    <dbReference type="NCBI Taxonomy" id="673521"/>
    <lineage>
        <taxon>Bacteria</taxon>
        <taxon>Bacillati</taxon>
        <taxon>Actinomycetota</taxon>
        <taxon>Actinomycetes</taxon>
        <taxon>Geodermatophilales</taxon>
        <taxon>Geodermatophilaceae</taxon>
        <taxon>Trujillonella</taxon>
    </lineage>
</organism>
<gene>
    <name evidence="2" type="ORF">SAMN05660991_01633</name>
</gene>
<protein>
    <recommendedName>
        <fullName evidence="4">ABC-2 type transport system permease protein</fullName>
    </recommendedName>
</protein>
<dbReference type="Proteomes" id="UP000198960">
    <property type="component" value="Unassembled WGS sequence"/>
</dbReference>
<feature type="transmembrane region" description="Helical" evidence="1">
    <location>
        <begin position="171"/>
        <end position="190"/>
    </location>
</feature>
<evidence type="ECO:0000256" key="1">
    <source>
        <dbReference type="SAM" id="Phobius"/>
    </source>
</evidence>
<dbReference type="AlphaFoldDB" id="A0A1H8SEC0"/>
<keyword evidence="1" id="KW-0472">Membrane</keyword>
<keyword evidence="1" id="KW-0812">Transmembrane</keyword>
<proteinExistence type="predicted"/>
<feature type="transmembrane region" description="Helical" evidence="1">
    <location>
        <begin position="94"/>
        <end position="122"/>
    </location>
</feature>
<evidence type="ECO:0000313" key="3">
    <source>
        <dbReference type="Proteomes" id="UP000198960"/>
    </source>
</evidence>
<reference evidence="3" key="1">
    <citation type="submission" date="2016-10" db="EMBL/GenBank/DDBJ databases">
        <authorList>
            <person name="Varghese N."/>
            <person name="Submissions S."/>
        </authorList>
    </citation>
    <scope>NUCLEOTIDE SEQUENCE [LARGE SCALE GENOMIC DNA]</scope>
    <source>
        <strain evidence="3">DSM 45413</strain>
    </source>
</reference>
<feature type="transmembrane region" description="Helical" evidence="1">
    <location>
        <begin position="210"/>
        <end position="239"/>
    </location>
</feature>
<accession>A0A1H8SEC0</accession>
<keyword evidence="3" id="KW-1185">Reference proteome</keyword>
<name>A0A1H8SEC0_9ACTN</name>
<feature type="transmembrane region" description="Helical" evidence="1">
    <location>
        <begin position="53"/>
        <end position="73"/>
    </location>
</feature>
<keyword evidence="1" id="KW-1133">Transmembrane helix</keyword>